<comment type="catalytic activity">
    <reaction evidence="5">
        <text>3-hydroxy-L-kynurenine + H2O = 3-hydroxyanthranilate + L-alanine + H(+)</text>
        <dbReference type="Rhea" id="RHEA:25143"/>
        <dbReference type="ChEBI" id="CHEBI:15377"/>
        <dbReference type="ChEBI" id="CHEBI:15378"/>
        <dbReference type="ChEBI" id="CHEBI:36559"/>
        <dbReference type="ChEBI" id="CHEBI:57972"/>
        <dbReference type="ChEBI" id="CHEBI:58125"/>
        <dbReference type="EC" id="3.7.1.3"/>
    </reaction>
</comment>
<keyword evidence="1 5" id="KW-0662">Pyridine nucleotide biosynthesis</keyword>
<dbReference type="UniPathway" id="UPA00253">
    <property type="reaction ID" value="UER00329"/>
</dbReference>
<sequence length="424" mass="45812">MRLGHASSLYPVTDILARDLDAADPLARFRDRFVIEDELIYLDGNSLGRLPLSTRERLHRAIGEWGTDLIRGWDRWITLSREVGDVLATGVLDATPGEVVLSDSTSVNLYKLAAAACAARPGRRVIVTDDDNFPTDRYILQGLVEARGMELRVLKTDIDLGVSAEAVREALDPDVALVSLSHVAYRSGAVADLPAITAAAHQAGALALWDLSHSAGAVRVPLRSAGADLAVGCTYKHLNGGPGAPAFLYVRADLQAELRQPIWGWFGQRDQFDMGVEYDPVESIDRFQVGTPPVLGAYAALEGARLTAEAGIDAVAAKGAALGAYAIELCDTWLAPYGVVVASPRADARRGAHVTLRHPRAWQLSQALRAAGVIPDFRTPDRLRLGFGALYTRFVDVYAGLARLRDILTADSHLAFPERHARVT</sequence>
<dbReference type="GO" id="GO:0030170">
    <property type="term" value="F:pyridoxal phosphate binding"/>
    <property type="evidence" value="ECO:0007669"/>
    <property type="project" value="UniProtKB-UniRule"/>
</dbReference>
<dbReference type="UniPathway" id="UPA00334">
    <property type="reaction ID" value="UER00455"/>
</dbReference>
<organism evidence="6 7">
    <name type="scientific">Phytohabitans rumicis</name>
    <dbReference type="NCBI Taxonomy" id="1076125"/>
    <lineage>
        <taxon>Bacteria</taxon>
        <taxon>Bacillati</taxon>
        <taxon>Actinomycetota</taxon>
        <taxon>Actinomycetes</taxon>
        <taxon>Micromonosporales</taxon>
        <taxon>Micromonosporaceae</taxon>
    </lineage>
</organism>
<dbReference type="Proteomes" id="UP000482960">
    <property type="component" value="Unassembled WGS sequence"/>
</dbReference>
<dbReference type="SUPFAM" id="SSF53383">
    <property type="entry name" value="PLP-dependent transferases"/>
    <property type="match status" value="1"/>
</dbReference>
<dbReference type="GO" id="GO:0009435">
    <property type="term" value="P:NAD+ biosynthetic process"/>
    <property type="evidence" value="ECO:0007669"/>
    <property type="project" value="UniProtKB-UniRule"/>
</dbReference>
<dbReference type="AlphaFoldDB" id="A0A6V8LA98"/>
<dbReference type="NCBIfam" id="TIGR01814">
    <property type="entry name" value="kynureninase"/>
    <property type="match status" value="1"/>
</dbReference>
<comment type="cofactor">
    <cofactor evidence="5">
        <name>pyridoxal 5'-phosphate</name>
        <dbReference type="ChEBI" id="CHEBI:597326"/>
    </cofactor>
</comment>
<reference evidence="6 7" key="1">
    <citation type="submission" date="2020-03" db="EMBL/GenBank/DDBJ databases">
        <title>Whole genome shotgun sequence of Phytohabitans rumicis NBRC 108638.</title>
        <authorList>
            <person name="Komaki H."/>
            <person name="Tamura T."/>
        </authorList>
    </citation>
    <scope>NUCLEOTIDE SEQUENCE [LARGE SCALE GENOMIC DNA]</scope>
    <source>
        <strain evidence="6 7">NBRC 108638</strain>
    </source>
</reference>
<comment type="similarity">
    <text evidence="5">Belongs to the kynureninase family.</text>
</comment>
<dbReference type="GO" id="GO:0043420">
    <property type="term" value="P:anthranilate metabolic process"/>
    <property type="evidence" value="ECO:0007669"/>
    <property type="project" value="TreeGrafter"/>
</dbReference>
<comment type="catalytic activity">
    <reaction evidence="5">
        <text>L-kynurenine + H2O = anthranilate + L-alanine + H(+)</text>
        <dbReference type="Rhea" id="RHEA:16813"/>
        <dbReference type="ChEBI" id="CHEBI:15377"/>
        <dbReference type="ChEBI" id="CHEBI:15378"/>
        <dbReference type="ChEBI" id="CHEBI:16567"/>
        <dbReference type="ChEBI" id="CHEBI:57959"/>
        <dbReference type="ChEBI" id="CHEBI:57972"/>
        <dbReference type="EC" id="3.7.1.3"/>
    </reaction>
</comment>
<evidence type="ECO:0000313" key="7">
    <source>
        <dbReference type="Proteomes" id="UP000482960"/>
    </source>
</evidence>
<protein>
    <recommendedName>
        <fullName evidence="4 5">Kynureninase</fullName>
        <ecNumber evidence="4 5">3.7.1.3</ecNumber>
    </recommendedName>
</protein>
<name>A0A6V8LA98_9ACTN</name>
<comment type="pathway">
    <text evidence="5">Cofactor biosynthesis; NAD(+) biosynthesis; quinolinate from L-kynurenine: step 2/3.</text>
</comment>
<dbReference type="InterPro" id="IPR015422">
    <property type="entry name" value="PyrdxlP-dep_Trfase_small"/>
</dbReference>
<dbReference type="EMBL" id="BLPG01000001">
    <property type="protein sequence ID" value="GFJ91948.1"/>
    <property type="molecule type" value="Genomic_DNA"/>
</dbReference>
<dbReference type="PIRSF" id="PIRSF038800">
    <property type="entry name" value="KYNU"/>
    <property type="match status" value="1"/>
</dbReference>
<dbReference type="InterPro" id="IPR015421">
    <property type="entry name" value="PyrdxlP-dep_Trfase_major"/>
</dbReference>
<dbReference type="GO" id="GO:0030429">
    <property type="term" value="F:kynureninase activity"/>
    <property type="evidence" value="ECO:0007669"/>
    <property type="project" value="UniProtKB-UniRule"/>
</dbReference>
<keyword evidence="3 5" id="KW-0663">Pyridoxal phosphate</keyword>
<dbReference type="GO" id="GO:0097053">
    <property type="term" value="P:L-kynurenine catabolic process"/>
    <property type="evidence" value="ECO:0007669"/>
    <property type="project" value="UniProtKB-UniPathway"/>
</dbReference>
<gene>
    <name evidence="6" type="ORF">Prum_055900</name>
</gene>
<comment type="function">
    <text evidence="5">Catalyzes the cleavage of L-kynurenine (L-Kyn) and L-3-hydroxykynurenine (L-3OHKyn) into anthranilic acid (AA) and 3-hydroxyanthranilic acid (3-OHAA), respectively.</text>
</comment>
<comment type="subunit">
    <text evidence="5">Homodimer.</text>
</comment>
<dbReference type="GO" id="GO:0019441">
    <property type="term" value="P:L-tryptophan catabolic process to kynurenine"/>
    <property type="evidence" value="ECO:0007669"/>
    <property type="project" value="TreeGrafter"/>
</dbReference>
<dbReference type="EC" id="3.7.1.3" evidence="4 5"/>
<evidence type="ECO:0000256" key="1">
    <source>
        <dbReference type="ARBA" id="ARBA00022642"/>
    </source>
</evidence>
<dbReference type="GO" id="GO:0005737">
    <property type="term" value="C:cytoplasm"/>
    <property type="evidence" value="ECO:0007669"/>
    <property type="project" value="UniProtKB-UniRule"/>
</dbReference>
<dbReference type="PANTHER" id="PTHR14084:SF0">
    <property type="entry name" value="KYNURENINASE"/>
    <property type="match status" value="1"/>
</dbReference>
<keyword evidence="7" id="KW-1185">Reference proteome</keyword>
<evidence type="ECO:0000313" key="6">
    <source>
        <dbReference type="EMBL" id="GFJ91948.1"/>
    </source>
</evidence>
<proteinExistence type="inferred from homology"/>
<dbReference type="PANTHER" id="PTHR14084">
    <property type="entry name" value="KYNURENINASE"/>
    <property type="match status" value="1"/>
</dbReference>
<dbReference type="Gene3D" id="3.90.1150.10">
    <property type="entry name" value="Aspartate Aminotransferase, domain 1"/>
    <property type="match status" value="1"/>
</dbReference>
<evidence type="ECO:0000256" key="4">
    <source>
        <dbReference type="NCBIfam" id="TIGR01814"/>
    </source>
</evidence>
<dbReference type="Gene3D" id="3.40.640.10">
    <property type="entry name" value="Type I PLP-dependent aspartate aminotransferase-like (Major domain)"/>
    <property type="match status" value="1"/>
</dbReference>
<evidence type="ECO:0000256" key="5">
    <source>
        <dbReference type="PIRNR" id="PIRNR038800"/>
    </source>
</evidence>
<accession>A0A6V8LA98</accession>
<evidence type="ECO:0000256" key="2">
    <source>
        <dbReference type="ARBA" id="ARBA00022801"/>
    </source>
</evidence>
<evidence type="ECO:0000256" key="3">
    <source>
        <dbReference type="ARBA" id="ARBA00022898"/>
    </source>
</evidence>
<comment type="caution">
    <text evidence="6">The sequence shown here is derived from an EMBL/GenBank/DDBJ whole genome shotgun (WGS) entry which is preliminary data.</text>
</comment>
<dbReference type="InterPro" id="IPR015424">
    <property type="entry name" value="PyrdxlP-dep_Trfase"/>
</dbReference>
<dbReference type="Pfam" id="PF22580">
    <property type="entry name" value="KYNU_C"/>
    <property type="match status" value="1"/>
</dbReference>
<dbReference type="InterPro" id="IPR010111">
    <property type="entry name" value="Kynureninase"/>
</dbReference>
<comment type="pathway">
    <text evidence="5">Amino-acid degradation; L-kynurenine degradation; L-alanine and anthranilate from L-kynurenine: step 1/1.</text>
</comment>
<keyword evidence="2 5" id="KW-0378">Hydrolase</keyword>
<reference evidence="6 7" key="2">
    <citation type="submission" date="2020-03" db="EMBL/GenBank/DDBJ databases">
        <authorList>
            <person name="Ichikawa N."/>
            <person name="Kimura A."/>
            <person name="Kitahashi Y."/>
            <person name="Uohara A."/>
        </authorList>
    </citation>
    <scope>NUCLEOTIDE SEQUENCE [LARGE SCALE GENOMIC DNA]</scope>
    <source>
        <strain evidence="6 7">NBRC 108638</strain>
    </source>
</reference>